<keyword evidence="3" id="KW-1185">Reference proteome</keyword>
<dbReference type="EMBL" id="AJWJ01000004">
    <property type="protein sequence ID" value="KAF2078473.1"/>
    <property type="molecule type" value="Genomic_DNA"/>
</dbReference>
<name>A0A8J4Q1Z5_9MYCE</name>
<proteinExistence type="predicted"/>
<keyword evidence="1" id="KW-0677">Repeat</keyword>
<protein>
    <recommendedName>
        <fullName evidence="4">FNIP repeat-containing protein</fullName>
    </recommendedName>
</protein>
<organism evidence="2 3">
    <name type="scientific">Polysphondylium violaceum</name>
    <dbReference type="NCBI Taxonomy" id="133409"/>
    <lineage>
        <taxon>Eukaryota</taxon>
        <taxon>Amoebozoa</taxon>
        <taxon>Evosea</taxon>
        <taxon>Eumycetozoa</taxon>
        <taxon>Dictyostelia</taxon>
        <taxon>Dictyosteliales</taxon>
        <taxon>Dictyosteliaceae</taxon>
        <taxon>Polysphondylium</taxon>
    </lineage>
</organism>
<accession>A0A8J4Q1Z5</accession>
<dbReference type="InterPro" id="IPR008615">
    <property type="entry name" value="FNIP"/>
</dbReference>
<dbReference type="PANTHER" id="PTHR32134:SF169">
    <property type="entry name" value="FNIP REPEAT-CONTAINING PROTEIN-RELATED"/>
    <property type="match status" value="1"/>
</dbReference>
<dbReference type="OrthoDB" id="10290201at2759"/>
<reference evidence="2" key="1">
    <citation type="submission" date="2020-01" db="EMBL/GenBank/DDBJ databases">
        <title>Development of genomics and gene disruption for Polysphondylium violaceum indicates a role for the polyketide synthase stlB in stalk morphogenesis.</title>
        <authorList>
            <person name="Narita B."/>
            <person name="Kawabe Y."/>
            <person name="Kin K."/>
            <person name="Saito T."/>
            <person name="Gibbs R."/>
            <person name="Kuspa A."/>
            <person name="Muzny D."/>
            <person name="Queller D."/>
            <person name="Richards S."/>
            <person name="Strassman J."/>
            <person name="Sucgang R."/>
            <person name="Worley K."/>
            <person name="Schaap P."/>
        </authorList>
    </citation>
    <scope>NUCLEOTIDE SEQUENCE</scope>
    <source>
        <strain evidence="2">QSvi11</strain>
    </source>
</reference>
<evidence type="ECO:0008006" key="4">
    <source>
        <dbReference type="Google" id="ProtNLM"/>
    </source>
</evidence>
<dbReference type="Proteomes" id="UP000695562">
    <property type="component" value="Unassembled WGS sequence"/>
</dbReference>
<sequence>MNSFLSLYRNLRNYVEKTTNSNNNREINSFLSIFRNYYLRSLIRNNVFKDTIIDIPSLEYLNDNHQYLSVFSNDDKLQYNIYIKFSFNMSNSSRLQFRNNNHTHLINDINITFWSKEEDMDFCMLHDQLHRLSFCIGESIKINVKGKLPDSIIELRFNSFSPRGFSSVFVEEILSSDLPKNLRVLYLSNIFSLLLSSRKIQLPNSIVDIECDCTTTELDRFVTNPNKALTNTSLKVSSVQDLLWLQEKQWISKINITDVISSQIAAHVRKISFYYHVDAVIEWLPKQLEWLDANRLTSQQNQQPLSMILKTHLPCLKSLNLREWHERFDQNTFPETLEYLQIYGYDKDVDAGVFSSKLKTLRLSSFNQEIKIGTFPNTITLLSLESFDQSLQPSFLPNQLKYLYLDEFQNTIEPNSSFPVSLKSLQLNQYSGFFPHFVGKMDNIRELNVGILNQSMVDALTNVNRLKVCFGSIAASTSFTNTSITDLWLYNYTIPLKIYSIGKGLLPTCLSKLRLSNLNIQCIDTIPPSCLYLKYNHYEFNTSFIPQSVKNISFF</sequence>
<dbReference type="InterPro" id="IPR051251">
    <property type="entry name" value="STK_FNIP-Repeat"/>
</dbReference>
<evidence type="ECO:0000313" key="3">
    <source>
        <dbReference type="Proteomes" id="UP000695562"/>
    </source>
</evidence>
<dbReference type="PANTHER" id="PTHR32134">
    <property type="entry name" value="FNIP REPEAT-CONTAINING PROTEIN"/>
    <property type="match status" value="1"/>
</dbReference>
<dbReference type="Pfam" id="PF05725">
    <property type="entry name" value="FNIP"/>
    <property type="match status" value="2"/>
</dbReference>
<gene>
    <name evidence="2" type="ORF">CYY_000223</name>
</gene>
<dbReference type="AlphaFoldDB" id="A0A8J4Q1Z5"/>
<evidence type="ECO:0000313" key="2">
    <source>
        <dbReference type="EMBL" id="KAF2078473.1"/>
    </source>
</evidence>
<comment type="caution">
    <text evidence="2">The sequence shown here is derived from an EMBL/GenBank/DDBJ whole genome shotgun (WGS) entry which is preliminary data.</text>
</comment>
<evidence type="ECO:0000256" key="1">
    <source>
        <dbReference type="ARBA" id="ARBA00022737"/>
    </source>
</evidence>